<proteinExistence type="predicted"/>
<protein>
    <submittedName>
        <fullName evidence="1">Uncharacterized protein</fullName>
    </submittedName>
</protein>
<sequence length="115" mass="12238">MVVWCCGALSVSNRRRSSCSSSLSTISFSTIICSIDLRNSPSGSFVSLTTATLSSSTRRPPPSLKLRLCCRFRCGGGVHCAQDATSCSRSLSWRSRPETLGVLAELSTTLISGSQ</sequence>
<dbReference type="AlphaFoldDB" id="A0A8J5KCH0"/>
<comment type="caution">
    <text evidence="1">The sequence shown here is derived from an EMBL/GenBank/DDBJ whole genome shotgun (WGS) entry which is preliminary data.</text>
</comment>
<name>A0A8J5KCH0_ZINOF</name>
<organism evidence="1 2">
    <name type="scientific">Zingiber officinale</name>
    <name type="common">Ginger</name>
    <name type="synonym">Amomum zingiber</name>
    <dbReference type="NCBI Taxonomy" id="94328"/>
    <lineage>
        <taxon>Eukaryota</taxon>
        <taxon>Viridiplantae</taxon>
        <taxon>Streptophyta</taxon>
        <taxon>Embryophyta</taxon>
        <taxon>Tracheophyta</taxon>
        <taxon>Spermatophyta</taxon>
        <taxon>Magnoliopsida</taxon>
        <taxon>Liliopsida</taxon>
        <taxon>Zingiberales</taxon>
        <taxon>Zingiberaceae</taxon>
        <taxon>Zingiber</taxon>
    </lineage>
</organism>
<evidence type="ECO:0000313" key="2">
    <source>
        <dbReference type="Proteomes" id="UP000734854"/>
    </source>
</evidence>
<gene>
    <name evidence="1" type="ORF">ZIOFF_064255</name>
</gene>
<reference evidence="1 2" key="1">
    <citation type="submission" date="2020-08" db="EMBL/GenBank/DDBJ databases">
        <title>Plant Genome Project.</title>
        <authorList>
            <person name="Zhang R.-G."/>
        </authorList>
    </citation>
    <scope>NUCLEOTIDE SEQUENCE [LARGE SCALE GENOMIC DNA]</scope>
    <source>
        <tissue evidence="1">Rhizome</tissue>
    </source>
</reference>
<keyword evidence="2" id="KW-1185">Reference proteome</keyword>
<accession>A0A8J5KCH0</accession>
<dbReference type="Proteomes" id="UP000734854">
    <property type="component" value="Unassembled WGS sequence"/>
</dbReference>
<evidence type="ECO:0000313" key="1">
    <source>
        <dbReference type="EMBL" id="KAG6475038.1"/>
    </source>
</evidence>
<dbReference type="EMBL" id="JACMSC010000018">
    <property type="protein sequence ID" value="KAG6475038.1"/>
    <property type="molecule type" value="Genomic_DNA"/>
</dbReference>